<evidence type="ECO:0000259" key="4">
    <source>
        <dbReference type="PROSITE" id="PS51722"/>
    </source>
</evidence>
<keyword evidence="6" id="KW-1185">Reference proteome</keyword>
<dbReference type="InterPro" id="IPR005225">
    <property type="entry name" value="Small_GTP-bd"/>
</dbReference>
<keyword evidence="3" id="KW-0690">Ribosome biogenesis</keyword>
<dbReference type="InterPro" id="IPR006298">
    <property type="entry name" value="BipA"/>
</dbReference>
<dbReference type="Proteomes" id="UP000753376">
    <property type="component" value="Unassembled WGS sequence"/>
</dbReference>
<dbReference type="InterPro" id="IPR048876">
    <property type="entry name" value="BipA_C"/>
</dbReference>
<dbReference type="InterPro" id="IPR047043">
    <property type="entry name" value="BipA_III"/>
</dbReference>
<dbReference type="CDD" id="cd16263">
    <property type="entry name" value="BipA_III"/>
    <property type="match status" value="1"/>
</dbReference>
<dbReference type="EMBL" id="JAHKPV010000015">
    <property type="protein sequence ID" value="MBU2874046.1"/>
    <property type="molecule type" value="Genomic_DNA"/>
</dbReference>
<dbReference type="Pfam" id="PF00009">
    <property type="entry name" value="GTP_EFTU"/>
    <property type="match status" value="1"/>
</dbReference>
<dbReference type="InterPro" id="IPR004161">
    <property type="entry name" value="EFTu-like_2"/>
</dbReference>
<dbReference type="InterPro" id="IPR047041">
    <property type="entry name" value="BipA_GTP-bd_dom"/>
</dbReference>
<accession>A0ABS6A7D8</accession>
<evidence type="ECO:0000256" key="1">
    <source>
        <dbReference type="ARBA" id="ARBA00022741"/>
    </source>
</evidence>
<comment type="similarity">
    <text evidence="3">Belongs to the TRAFAC class translation factor GTPase superfamily. Classic translation factor GTPase family. BipA subfamily.</text>
</comment>
<proteinExistence type="inferred from homology"/>
<comment type="subcellular location">
    <subcellularLocation>
        <location evidence="3">Cytoplasm</location>
    </subcellularLocation>
    <text evidence="3">Binds to ribosomes.</text>
</comment>
<feature type="binding site" evidence="3">
    <location>
        <begin position="15"/>
        <end position="20"/>
    </location>
    <ligand>
        <name>GTP</name>
        <dbReference type="ChEBI" id="CHEBI:37565"/>
    </ligand>
</feature>
<protein>
    <recommendedName>
        <fullName evidence="3">Large ribosomal subunit assembly factor BipA</fullName>
        <ecNumber evidence="3">3.6.5.-</ecNumber>
    </recommendedName>
    <alternativeName>
        <fullName evidence="3">GTP-binding protein BipA</fullName>
    </alternativeName>
</protein>
<dbReference type="PANTHER" id="PTHR42908:SF8">
    <property type="entry name" value="TR-TYPE G DOMAIN-CONTAINING PROTEIN"/>
    <property type="match status" value="1"/>
</dbReference>
<comment type="caution">
    <text evidence="5">The sequence shown here is derived from an EMBL/GenBank/DDBJ whole genome shotgun (WGS) entry which is preliminary data.</text>
</comment>
<comment type="subunit">
    <text evidence="3">Monomer.</text>
</comment>
<evidence type="ECO:0000256" key="3">
    <source>
        <dbReference type="HAMAP-Rule" id="MF_00849"/>
    </source>
</evidence>
<comment type="catalytic activity">
    <reaction evidence="3">
        <text>GTP + H2O = GDP + phosphate + H(+)</text>
        <dbReference type="Rhea" id="RHEA:19669"/>
        <dbReference type="ChEBI" id="CHEBI:15377"/>
        <dbReference type="ChEBI" id="CHEBI:15378"/>
        <dbReference type="ChEBI" id="CHEBI:37565"/>
        <dbReference type="ChEBI" id="CHEBI:43474"/>
        <dbReference type="ChEBI" id="CHEBI:58189"/>
    </reaction>
</comment>
<sequence>MIEKLRNIAIIAHVDHGKTTLVDKLLRLSGTLDRKELENERVMDSNDQEKERGITILAKNTALKWNGYDINIVDTPGHADFGGEVERVMSMVDCVLLVVDSIDGPMPQTRFVTQKAFAAGLRPIVVVNKVDRPGARPDWVVDQVFDLFDSLGATDEQLDFPIVYASALNGVAGLDHEDLADNMDAVFQSIVDHVPAPSVDPEGPFQMQISQLDYSSFLGVIGIGRIARGKIKTNSPVVAIGADGKKRQGRILKIMGHSGLQRVEVEEAQAGDIVCISGLDALYISDTLCDMNNVEALPPLTVDEPTVSMTFQVNDSPFCGKEGKFVTSRNIKDRLEKELLHNVALRVEEGDSADKFKVSGRGELHLSVLIENMRRENFELAVGRPEVVIKEVDGEKQEPYENVIVDIEEQHQGPLMEQMGLRKGELTNMVPDGKGRMRLEYTIPARGLIGFRNSFLTMTSGTGILTSTFSHYGPIKIGDVTSRQNGVLVSMATGTALTYSLETLQSRGKLFLDPGQEVYEGQLCGIHSRENDLVINPTKGKKLDNMRASGKDEVIGLVPPIKFTLEQALEFIDDDELVEVTPKSIRLRKKHLTENERKRANKK</sequence>
<dbReference type="Pfam" id="PF03144">
    <property type="entry name" value="GTP_EFTU_D2"/>
    <property type="match status" value="1"/>
</dbReference>
<dbReference type="PROSITE" id="PS00301">
    <property type="entry name" value="G_TR_1"/>
    <property type="match status" value="1"/>
</dbReference>
<keyword evidence="3" id="KW-0378">Hydrolase</keyword>
<dbReference type="InterPro" id="IPR035651">
    <property type="entry name" value="BipA_V"/>
</dbReference>
<dbReference type="RefSeq" id="WP_216007902.1">
    <property type="nucleotide sequence ID" value="NZ_JAHKPV010000015.1"/>
</dbReference>
<evidence type="ECO:0000313" key="5">
    <source>
        <dbReference type="EMBL" id="MBU2874046.1"/>
    </source>
</evidence>
<dbReference type="PROSITE" id="PS51722">
    <property type="entry name" value="G_TR_2"/>
    <property type="match status" value="1"/>
</dbReference>
<dbReference type="InterPro" id="IPR047042">
    <property type="entry name" value="BipA_II"/>
</dbReference>
<reference evidence="5 6" key="1">
    <citation type="submission" date="2021-05" db="EMBL/GenBank/DDBJ databases">
        <title>Draft genomes of bacteria isolated from model marine particles.</title>
        <authorList>
            <person name="Datta M.S."/>
            <person name="Schwartzman J.A."/>
            <person name="Enke T.N."/>
            <person name="Saavedra J."/>
            <person name="Cermak N."/>
            <person name="Cordero O.X."/>
        </authorList>
    </citation>
    <scope>NUCLEOTIDE SEQUENCE [LARGE SCALE GENOMIC DNA]</scope>
    <source>
        <strain evidence="5 6">D2M19</strain>
    </source>
</reference>
<dbReference type="CDD" id="cd01891">
    <property type="entry name" value="TypA_BipA"/>
    <property type="match status" value="1"/>
</dbReference>
<keyword evidence="2 3" id="KW-0342">GTP-binding</keyword>
<dbReference type="InterPro" id="IPR031157">
    <property type="entry name" value="G_TR_CS"/>
</dbReference>
<dbReference type="HAMAP" id="MF_00849">
    <property type="entry name" value="BipA"/>
    <property type="match status" value="1"/>
</dbReference>
<dbReference type="InterPro" id="IPR000640">
    <property type="entry name" value="EFG_V-like"/>
</dbReference>
<feature type="binding site" evidence="3">
    <location>
        <begin position="128"/>
        <end position="131"/>
    </location>
    <ligand>
        <name>GTP</name>
        <dbReference type="ChEBI" id="CHEBI:37565"/>
    </ligand>
</feature>
<name>A0ABS6A7D8_9GAMM</name>
<dbReference type="CDD" id="cd03691">
    <property type="entry name" value="BipA_TypA_II"/>
    <property type="match status" value="1"/>
</dbReference>
<dbReference type="Pfam" id="PF00679">
    <property type="entry name" value="EFG_C"/>
    <property type="match status" value="1"/>
</dbReference>
<keyword evidence="3" id="KW-0820">tRNA-binding</keyword>
<dbReference type="NCBIfam" id="TIGR00231">
    <property type="entry name" value="small_GTP"/>
    <property type="match status" value="1"/>
</dbReference>
<keyword evidence="3" id="KW-0694">RNA-binding</keyword>
<keyword evidence="1 3" id="KW-0547">Nucleotide-binding</keyword>
<keyword evidence="3" id="KW-0963">Cytoplasm</keyword>
<dbReference type="EC" id="3.6.5.-" evidence="3"/>
<organism evidence="5 6">
    <name type="scientific">Marinobacter salexigens</name>
    <dbReference type="NCBI Taxonomy" id="1925763"/>
    <lineage>
        <taxon>Bacteria</taxon>
        <taxon>Pseudomonadati</taxon>
        <taxon>Pseudomonadota</taxon>
        <taxon>Gammaproteobacteria</taxon>
        <taxon>Pseudomonadales</taxon>
        <taxon>Marinobacteraceae</taxon>
        <taxon>Marinobacter</taxon>
    </lineage>
</organism>
<comment type="function">
    <text evidence="3">A 50S ribosomal subunit assembly protein with GTPase activity, required for 50S subunit assembly at low temperatures, may also play a role in translation. Binds GTP and analogs. Binds the 70S ribosome between the 30S and 50S subunits, in a similar position as ribosome-bound EF-G; it contacts a number of ribosomal proteins, both rRNAs and the A-site tRNA.</text>
</comment>
<dbReference type="CDD" id="cd03710">
    <property type="entry name" value="BipA_TypA_C"/>
    <property type="match status" value="1"/>
</dbReference>
<dbReference type="InterPro" id="IPR000795">
    <property type="entry name" value="T_Tr_GTP-bd_dom"/>
</dbReference>
<gene>
    <name evidence="5" type="primary">typA</name>
    <name evidence="3" type="synonym">bipA</name>
    <name evidence="5" type="ORF">KO508_08520</name>
</gene>
<dbReference type="PANTHER" id="PTHR42908">
    <property type="entry name" value="TRANSLATION ELONGATION FACTOR-RELATED"/>
    <property type="match status" value="1"/>
</dbReference>
<keyword evidence="3" id="KW-0699">rRNA-binding</keyword>
<evidence type="ECO:0000313" key="6">
    <source>
        <dbReference type="Proteomes" id="UP000753376"/>
    </source>
</evidence>
<dbReference type="Pfam" id="PF21018">
    <property type="entry name" value="BipA_C"/>
    <property type="match status" value="1"/>
</dbReference>
<feature type="domain" description="Tr-type G" evidence="4">
    <location>
        <begin position="3"/>
        <end position="198"/>
    </location>
</feature>
<evidence type="ECO:0000256" key="2">
    <source>
        <dbReference type="ARBA" id="ARBA00023134"/>
    </source>
</evidence>
<dbReference type="NCBIfam" id="TIGR01394">
    <property type="entry name" value="TypA_BipA"/>
    <property type="match status" value="1"/>
</dbReference>